<keyword evidence="1" id="KW-0472">Membrane</keyword>
<feature type="transmembrane region" description="Helical" evidence="1">
    <location>
        <begin position="201"/>
        <end position="229"/>
    </location>
</feature>
<protein>
    <recommendedName>
        <fullName evidence="4">ABC transporter permease</fullName>
    </recommendedName>
</protein>
<evidence type="ECO:0000313" key="3">
    <source>
        <dbReference type="Proteomes" id="UP000600565"/>
    </source>
</evidence>
<evidence type="ECO:0000313" key="2">
    <source>
        <dbReference type="EMBL" id="MBD8033159.1"/>
    </source>
</evidence>
<comment type="caution">
    <text evidence="2">The sequence shown here is derived from an EMBL/GenBank/DDBJ whole genome shotgun (WGS) entry which is preliminary data.</text>
</comment>
<feature type="transmembrane region" description="Helical" evidence="1">
    <location>
        <begin position="86"/>
        <end position="109"/>
    </location>
</feature>
<sequence length="234" mass="27130">MSAFIRYQLISFVRSLKFIPPFAIFFVWVFILYAYKNVPILSSYGASSIAMYLIMTWITMSIFTLDEESEKHILISHLKRKVSYLFGKWLTILVIMMPLLLFAIFYPIFTESFKGDMSLKLYVYAFYSHLAFMTFGILVGTLFSATKLATKKYAWLSSVLIIVVSLSSKSIIEISSFFKWIMWIFPPVFKVIGYMEGEDQVLLNTSVIIDSVFVAIYLIIVAVMLVSLFRKKER</sequence>
<reference evidence="2 3" key="1">
    <citation type="submission" date="2020-08" db="EMBL/GenBank/DDBJ databases">
        <title>A Genomic Blueprint of the Chicken Gut Microbiome.</title>
        <authorList>
            <person name="Gilroy R."/>
            <person name="Ravi A."/>
            <person name="Getino M."/>
            <person name="Pursley I."/>
            <person name="Horton D.L."/>
            <person name="Alikhan N.-F."/>
            <person name="Baker D."/>
            <person name="Gharbi K."/>
            <person name="Hall N."/>
            <person name="Watson M."/>
            <person name="Adriaenssens E.M."/>
            <person name="Foster-Nyarko E."/>
            <person name="Jarju S."/>
            <person name="Secka A."/>
            <person name="Antonio M."/>
            <person name="Oren A."/>
            <person name="Chaudhuri R."/>
            <person name="La Ragione R.M."/>
            <person name="Hildebrand F."/>
            <person name="Pallen M.J."/>
        </authorList>
    </citation>
    <scope>NUCLEOTIDE SEQUENCE [LARGE SCALE GENOMIC DNA]</scope>
    <source>
        <strain evidence="2 3">Sa1YVA6</strain>
    </source>
</reference>
<dbReference type="Proteomes" id="UP000600565">
    <property type="component" value="Unassembled WGS sequence"/>
</dbReference>
<proteinExistence type="predicted"/>
<evidence type="ECO:0000256" key="1">
    <source>
        <dbReference type="SAM" id="Phobius"/>
    </source>
</evidence>
<accession>A0ABR8XML2</accession>
<gene>
    <name evidence="2" type="ORF">H9632_08775</name>
</gene>
<keyword evidence="1" id="KW-1133">Transmembrane helix</keyword>
<keyword evidence="3" id="KW-1185">Reference proteome</keyword>
<feature type="transmembrane region" description="Helical" evidence="1">
    <location>
        <begin position="12"/>
        <end position="35"/>
    </location>
</feature>
<feature type="transmembrane region" description="Helical" evidence="1">
    <location>
        <begin position="41"/>
        <end position="65"/>
    </location>
</feature>
<keyword evidence="1" id="KW-0812">Transmembrane</keyword>
<organism evidence="2 3">
    <name type="scientific">Solibacillus merdavium</name>
    <dbReference type="NCBI Taxonomy" id="2762218"/>
    <lineage>
        <taxon>Bacteria</taxon>
        <taxon>Bacillati</taxon>
        <taxon>Bacillota</taxon>
        <taxon>Bacilli</taxon>
        <taxon>Bacillales</taxon>
        <taxon>Caryophanaceae</taxon>
        <taxon>Solibacillus</taxon>
    </lineage>
</organism>
<dbReference type="EMBL" id="JACSPW010000007">
    <property type="protein sequence ID" value="MBD8033159.1"/>
    <property type="molecule type" value="Genomic_DNA"/>
</dbReference>
<feature type="transmembrane region" description="Helical" evidence="1">
    <location>
        <begin position="121"/>
        <end position="143"/>
    </location>
</feature>
<name>A0ABR8XML2_9BACL</name>
<evidence type="ECO:0008006" key="4">
    <source>
        <dbReference type="Google" id="ProtNLM"/>
    </source>
</evidence>
<dbReference type="RefSeq" id="WP_191703733.1">
    <property type="nucleotide sequence ID" value="NZ_JACSPW010000007.1"/>
</dbReference>
<feature type="transmembrane region" description="Helical" evidence="1">
    <location>
        <begin position="155"/>
        <end position="181"/>
    </location>
</feature>